<evidence type="ECO:0000256" key="1">
    <source>
        <dbReference type="PIRSR" id="PIRSR601310-1"/>
    </source>
</evidence>
<dbReference type="EMBL" id="CP108021">
    <property type="protein sequence ID" value="WUM20330.1"/>
    <property type="molecule type" value="Genomic_DNA"/>
</dbReference>
<evidence type="ECO:0000256" key="3">
    <source>
        <dbReference type="PROSITE-ProRule" id="PRU00464"/>
    </source>
</evidence>
<feature type="short sequence motif" description="Histidine triad motif" evidence="2 3">
    <location>
        <begin position="98"/>
        <end position="102"/>
    </location>
</feature>
<dbReference type="InterPro" id="IPR011146">
    <property type="entry name" value="HIT-like"/>
</dbReference>
<dbReference type="InterPro" id="IPR001310">
    <property type="entry name" value="Histidine_triad_HIT"/>
</dbReference>
<evidence type="ECO:0000256" key="2">
    <source>
        <dbReference type="PIRSR" id="PIRSR601310-3"/>
    </source>
</evidence>
<feature type="active site" description="Tele-AMP-histidine intermediate" evidence="1">
    <location>
        <position position="100"/>
    </location>
</feature>
<dbReference type="RefSeq" id="WP_045822372.1">
    <property type="nucleotide sequence ID" value="NZ_CP108021.1"/>
</dbReference>
<gene>
    <name evidence="5" type="ORF">OG579_00220</name>
</gene>
<evidence type="ECO:0000313" key="5">
    <source>
        <dbReference type="EMBL" id="WUM20330.1"/>
    </source>
</evidence>
<dbReference type="PANTHER" id="PTHR46648">
    <property type="entry name" value="HIT FAMILY PROTEIN 1"/>
    <property type="match status" value="1"/>
</dbReference>
<accession>A0AAU4K2M1</accession>
<keyword evidence="6" id="KW-1185">Reference proteome</keyword>
<dbReference type="InterPro" id="IPR019808">
    <property type="entry name" value="Histidine_triad_CS"/>
</dbReference>
<dbReference type="Gene3D" id="3.30.428.10">
    <property type="entry name" value="HIT-like"/>
    <property type="match status" value="1"/>
</dbReference>
<dbReference type="Proteomes" id="UP001432128">
    <property type="component" value="Chromosome"/>
</dbReference>
<dbReference type="InterPro" id="IPR036265">
    <property type="entry name" value="HIT-like_sf"/>
</dbReference>
<dbReference type="AlphaFoldDB" id="A0AAU4K2M1"/>
<evidence type="ECO:0000259" key="4">
    <source>
        <dbReference type="PROSITE" id="PS51084"/>
    </source>
</evidence>
<protein>
    <submittedName>
        <fullName evidence="5">HIT domain-containing protein</fullName>
    </submittedName>
</protein>
<sequence>MSECVFCAIVAGTAPARMVYSDDHVMGFLDIRPVRPGHTLVIPREHHPDLAGITSEMGTRLFDAARMIGAALRSSSIAADGVNVMINDGRAAFQTVFHTHVHVVPRHHGDRLSFARGLVMRRDPDPDGTVAAVRAAMPEGT</sequence>
<reference evidence="5 6" key="1">
    <citation type="submission" date="2022-10" db="EMBL/GenBank/DDBJ databases">
        <title>The complete genomes of actinobacterial strains from the NBC collection.</title>
        <authorList>
            <person name="Joergensen T.S."/>
            <person name="Alvarez Arevalo M."/>
            <person name="Sterndorff E.B."/>
            <person name="Faurdal D."/>
            <person name="Vuksanovic O."/>
            <person name="Mourched A.-S."/>
            <person name="Charusanti P."/>
            <person name="Shaw S."/>
            <person name="Blin K."/>
            <person name="Weber T."/>
        </authorList>
    </citation>
    <scope>NUCLEOTIDE SEQUENCE [LARGE SCALE GENOMIC DNA]</scope>
    <source>
        <strain evidence="5 6">NBC_00319</strain>
    </source>
</reference>
<dbReference type="GO" id="GO:0003824">
    <property type="term" value="F:catalytic activity"/>
    <property type="evidence" value="ECO:0007669"/>
    <property type="project" value="InterPro"/>
</dbReference>
<dbReference type="SUPFAM" id="SSF54197">
    <property type="entry name" value="HIT-like"/>
    <property type="match status" value="1"/>
</dbReference>
<dbReference type="PROSITE" id="PS00892">
    <property type="entry name" value="HIT_1"/>
    <property type="match status" value="1"/>
</dbReference>
<proteinExistence type="predicted"/>
<feature type="domain" description="HIT" evidence="4">
    <location>
        <begin position="5"/>
        <end position="113"/>
    </location>
</feature>
<dbReference type="PANTHER" id="PTHR46648:SF1">
    <property type="entry name" value="ADENOSINE 5'-MONOPHOSPHORAMIDASE HNT1"/>
    <property type="match status" value="1"/>
</dbReference>
<name>A0AAU4K2M1_9NOCA</name>
<dbReference type="KEGG" id="whr:OG579_00220"/>
<evidence type="ECO:0000313" key="6">
    <source>
        <dbReference type="Proteomes" id="UP001432128"/>
    </source>
</evidence>
<dbReference type="PRINTS" id="PR00332">
    <property type="entry name" value="HISTRIAD"/>
</dbReference>
<dbReference type="GO" id="GO:0009117">
    <property type="term" value="P:nucleotide metabolic process"/>
    <property type="evidence" value="ECO:0007669"/>
    <property type="project" value="TreeGrafter"/>
</dbReference>
<organism evidence="5 6">
    <name type="scientific">Williamsia herbipolensis</name>
    <dbReference type="NCBI Taxonomy" id="1603258"/>
    <lineage>
        <taxon>Bacteria</taxon>
        <taxon>Bacillati</taxon>
        <taxon>Actinomycetota</taxon>
        <taxon>Actinomycetes</taxon>
        <taxon>Mycobacteriales</taxon>
        <taxon>Nocardiaceae</taxon>
        <taxon>Williamsia</taxon>
    </lineage>
</organism>
<dbReference type="PROSITE" id="PS51084">
    <property type="entry name" value="HIT_2"/>
    <property type="match status" value="1"/>
</dbReference>
<dbReference type="Pfam" id="PF01230">
    <property type="entry name" value="HIT"/>
    <property type="match status" value="1"/>
</dbReference>